<dbReference type="Pfam" id="PF00111">
    <property type="entry name" value="Fer2"/>
    <property type="match status" value="1"/>
</dbReference>
<dbReference type="PROSITE" id="PS00197">
    <property type="entry name" value="2FE2S_FER_1"/>
    <property type="match status" value="1"/>
</dbReference>
<evidence type="ECO:0000256" key="6">
    <source>
        <dbReference type="ARBA" id="ARBA00023004"/>
    </source>
</evidence>
<dbReference type="InterPro" id="IPR001041">
    <property type="entry name" value="2Fe-2S_ferredoxin-type"/>
</dbReference>
<dbReference type="CDD" id="cd06185">
    <property type="entry name" value="PDR_like"/>
    <property type="match status" value="1"/>
</dbReference>
<evidence type="ECO:0000256" key="3">
    <source>
        <dbReference type="ARBA" id="ARBA00022714"/>
    </source>
</evidence>
<dbReference type="InterPro" id="IPR036010">
    <property type="entry name" value="2Fe-2S_ferredoxin-like_sf"/>
</dbReference>
<dbReference type="SUPFAM" id="SSF54292">
    <property type="entry name" value="2Fe-2S ferredoxin-like"/>
    <property type="match status" value="1"/>
</dbReference>
<keyword evidence="2" id="KW-0285">Flavoprotein</keyword>
<dbReference type="RefSeq" id="WP_193122741.1">
    <property type="nucleotide sequence ID" value="NZ_JADBGI010000012.1"/>
</dbReference>
<protein>
    <submittedName>
        <fullName evidence="9">Oxidoreductase</fullName>
    </submittedName>
</protein>
<keyword evidence="6" id="KW-0408">Iron</keyword>
<dbReference type="CDD" id="cd00207">
    <property type="entry name" value="fer2"/>
    <property type="match status" value="1"/>
</dbReference>
<reference evidence="9 10" key="1">
    <citation type="submission" date="2020-09" db="EMBL/GenBank/DDBJ databases">
        <title>Diversity and distribution of actinomycetes associated with coral in the coast of Hainan.</title>
        <authorList>
            <person name="Li F."/>
        </authorList>
    </citation>
    <scope>NUCLEOTIDE SEQUENCE [LARGE SCALE GENOMIC DNA]</scope>
    <source>
        <strain evidence="9 10">HNM0947</strain>
    </source>
</reference>
<dbReference type="PANTHER" id="PTHR47354">
    <property type="entry name" value="NADH OXIDOREDUCTASE HCR"/>
    <property type="match status" value="1"/>
</dbReference>
<dbReference type="Gene3D" id="2.40.30.10">
    <property type="entry name" value="Translation factors"/>
    <property type="match status" value="1"/>
</dbReference>
<dbReference type="PANTHER" id="PTHR47354:SF1">
    <property type="entry name" value="CARNITINE MONOOXYGENASE REDUCTASE SUBUNIT"/>
    <property type="match status" value="1"/>
</dbReference>
<comment type="cofactor">
    <cofactor evidence="1">
        <name>FAD</name>
        <dbReference type="ChEBI" id="CHEBI:57692"/>
    </cofactor>
</comment>
<dbReference type="InterPro" id="IPR006058">
    <property type="entry name" value="2Fe2S_fd_BS"/>
</dbReference>
<organism evidence="9 10">
    <name type="scientific">Nocardiopsis coralli</name>
    <dbReference type="NCBI Taxonomy" id="2772213"/>
    <lineage>
        <taxon>Bacteria</taxon>
        <taxon>Bacillati</taxon>
        <taxon>Actinomycetota</taxon>
        <taxon>Actinomycetes</taxon>
        <taxon>Streptosporangiales</taxon>
        <taxon>Nocardiopsidaceae</taxon>
        <taxon>Nocardiopsis</taxon>
    </lineage>
</organism>
<dbReference type="EMBL" id="JADBGI010000012">
    <property type="protein sequence ID" value="MBE3000117.1"/>
    <property type="molecule type" value="Genomic_DNA"/>
</dbReference>
<keyword evidence="4" id="KW-0479">Metal-binding</keyword>
<evidence type="ECO:0000256" key="5">
    <source>
        <dbReference type="ARBA" id="ARBA00023002"/>
    </source>
</evidence>
<evidence type="ECO:0000256" key="2">
    <source>
        <dbReference type="ARBA" id="ARBA00022630"/>
    </source>
</evidence>
<keyword evidence="5" id="KW-0560">Oxidoreductase</keyword>
<dbReference type="InterPro" id="IPR039261">
    <property type="entry name" value="FNR_nucleotide-bd"/>
</dbReference>
<dbReference type="Proteomes" id="UP000806528">
    <property type="component" value="Unassembled WGS sequence"/>
</dbReference>
<evidence type="ECO:0000256" key="4">
    <source>
        <dbReference type="ARBA" id="ARBA00022723"/>
    </source>
</evidence>
<dbReference type="Gene3D" id="3.10.20.30">
    <property type="match status" value="1"/>
</dbReference>
<keyword evidence="10" id="KW-1185">Reference proteome</keyword>
<gene>
    <name evidence="9" type="ORF">IDM40_15565</name>
</gene>
<dbReference type="Pfam" id="PF00970">
    <property type="entry name" value="FAD_binding_6"/>
    <property type="match status" value="1"/>
</dbReference>
<comment type="caution">
    <text evidence="9">The sequence shown here is derived from an EMBL/GenBank/DDBJ whole genome shotgun (WGS) entry which is preliminary data.</text>
</comment>
<evidence type="ECO:0000313" key="10">
    <source>
        <dbReference type="Proteomes" id="UP000806528"/>
    </source>
</evidence>
<keyword evidence="7" id="KW-0411">Iron-sulfur</keyword>
<feature type="domain" description="FAD-binding FR-type" evidence="8">
    <location>
        <begin position="28"/>
        <end position="129"/>
    </location>
</feature>
<dbReference type="PROSITE" id="PS51384">
    <property type="entry name" value="FAD_FR"/>
    <property type="match status" value="1"/>
</dbReference>
<accession>A0ABR9P8E5</accession>
<dbReference type="PRINTS" id="PR00409">
    <property type="entry name" value="PHDIOXRDTASE"/>
</dbReference>
<dbReference type="SUPFAM" id="SSF63380">
    <property type="entry name" value="Riboflavin synthase domain-like"/>
    <property type="match status" value="1"/>
</dbReference>
<dbReference type="InterPro" id="IPR008333">
    <property type="entry name" value="Cbr1-like_FAD-bd_dom"/>
</dbReference>
<dbReference type="InterPro" id="IPR012675">
    <property type="entry name" value="Beta-grasp_dom_sf"/>
</dbReference>
<dbReference type="InterPro" id="IPR017938">
    <property type="entry name" value="Riboflavin_synthase-like_b-brl"/>
</dbReference>
<evidence type="ECO:0000256" key="7">
    <source>
        <dbReference type="ARBA" id="ARBA00023014"/>
    </source>
</evidence>
<evidence type="ECO:0000256" key="1">
    <source>
        <dbReference type="ARBA" id="ARBA00001974"/>
    </source>
</evidence>
<dbReference type="InterPro" id="IPR050415">
    <property type="entry name" value="MRET"/>
</dbReference>
<evidence type="ECO:0000259" key="8">
    <source>
        <dbReference type="PROSITE" id="PS51384"/>
    </source>
</evidence>
<dbReference type="InterPro" id="IPR017927">
    <property type="entry name" value="FAD-bd_FR_type"/>
</dbReference>
<dbReference type="SUPFAM" id="SSF52343">
    <property type="entry name" value="Ferredoxin reductase-like, C-terminal NADP-linked domain"/>
    <property type="match status" value="1"/>
</dbReference>
<keyword evidence="3" id="KW-0001">2Fe-2S</keyword>
<sequence length="330" mass="35126">MLALERVARGIEPLTARLRPGHPIPEPEGERTVRVERVEHPAEGVAQLTLVPARPGETLPAWQPGQHVDVVLGGGVLRQYSLTGDPSDRSAYRIAVRRIPDGVGSGLVHGLREGDTIGLRGPRNAFPFTRAERYLFVAGGIGITPILPMVLSAHRAAVPARTVYTGRSRATMPFADLLPGEVSVRPDDECGPPDPAAIVEGLTPGTAVYVCGPSPLIEAVRARTPEGTPFFSERFAPAPVVDGEPFEVQLGEDGPVVPIPADESALEVMRRVRPATAYSCRQGFCGTCRLTLLSGEADHRDRPTGGSPRGEEFAPCVSRAAGGERLVLDV</sequence>
<dbReference type="Gene3D" id="3.40.50.80">
    <property type="entry name" value="Nucleotide-binding domain of ferredoxin-NADP reductase (FNR) module"/>
    <property type="match status" value="1"/>
</dbReference>
<name>A0ABR9P8E5_9ACTN</name>
<proteinExistence type="predicted"/>
<evidence type="ECO:0000313" key="9">
    <source>
        <dbReference type="EMBL" id="MBE3000117.1"/>
    </source>
</evidence>